<dbReference type="AlphaFoldDB" id="A0AAV3X8P6"/>
<dbReference type="EMBL" id="BLAY01000013">
    <property type="protein sequence ID" value="GET36445.1"/>
    <property type="molecule type" value="Genomic_DNA"/>
</dbReference>
<dbReference type="Proteomes" id="UP001050975">
    <property type="component" value="Unassembled WGS sequence"/>
</dbReference>
<name>A0AAV3X8P6_9CYAN</name>
<comment type="caution">
    <text evidence="1">The sequence shown here is derived from an EMBL/GenBank/DDBJ whole genome shotgun (WGS) entry which is preliminary data.</text>
</comment>
<evidence type="ECO:0000313" key="2">
    <source>
        <dbReference type="Proteomes" id="UP001050975"/>
    </source>
</evidence>
<protein>
    <submittedName>
        <fullName evidence="1">Uncharacterized protein</fullName>
    </submittedName>
</protein>
<reference evidence="1" key="1">
    <citation type="submission" date="2019-10" db="EMBL/GenBank/DDBJ databases">
        <title>Draft genome sequece of Microseira wollei NIES-4236.</title>
        <authorList>
            <person name="Yamaguchi H."/>
            <person name="Suzuki S."/>
            <person name="Kawachi M."/>
        </authorList>
    </citation>
    <scope>NUCLEOTIDE SEQUENCE</scope>
    <source>
        <strain evidence="1">NIES-4236</strain>
    </source>
</reference>
<accession>A0AAV3X8P6</accession>
<keyword evidence="2" id="KW-1185">Reference proteome</keyword>
<organism evidence="1 2">
    <name type="scientific">Microseira wollei NIES-4236</name>
    <dbReference type="NCBI Taxonomy" id="2530354"/>
    <lineage>
        <taxon>Bacteria</taxon>
        <taxon>Bacillati</taxon>
        <taxon>Cyanobacteriota</taxon>
        <taxon>Cyanophyceae</taxon>
        <taxon>Oscillatoriophycideae</taxon>
        <taxon>Aerosakkonematales</taxon>
        <taxon>Aerosakkonemataceae</taxon>
        <taxon>Microseira</taxon>
    </lineage>
</organism>
<gene>
    <name evidence="1" type="ORF">MiSe_11960</name>
</gene>
<evidence type="ECO:0000313" key="1">
    <source>
        <dbReference type="EMBL" id="GET36445.1"/>
    </source>
</evidence>
<proteinExistence type="predicted"/>
<sequence length="73" mass="8265">MHTTMKKTPTHYSEMLDYVSISLSDFAPTLAFHDSVLPELGFMRCMAVNLDTKRAALVLAREGYHLEPVCHQP</sequence>